<dbReference type="Proteomes" id="UP001597375">
    <property type="component" value="Unassembled WGS sequence"/>
</dbReference>
<keyword evidence="2" id="KW-0812">Transmembrane</keyword>
<feature type="compositionally biased region" description="Acidic residues" evidence="1">
    <location>
        <begin position="16"/>
        <end position="28"/>
    </location>
</feature>
<comment type="caution">
    <text evidence="3">The sequence shown here is derived from an EMBL/GenBank/DDBJ whole genome shotgun (WGS) entry which is preliminary data.</text>
</comment>
<dbReference type="RefSeq" id="WP_386821313.1">
    <property type="nucleotide sequence ID" value="NZ_JBHUIT010000034.1"/>
</dbReference>
<dbReference type="EMBL" id="JBHUIT010000034">
    <property type="protein sequence ID" value="MFD2257911.1"/>
    <property type="molecule type" value="Genomic_DNA"/>
</dbReference>
<protein>
    <submittedName>
        <fullName evidence="3">Uncharacterized protein</fullName>
    </submittedName>
</protein>
<name>A0ABW5DD05_9BACT</name>
<evidence type="ECO:0000313" key="4">
    <source>
        <dbReference type="Proteomes" id="UP001597375"/>
    </source>
</evidence>
<keyword evidence="2" id="KW-0472">Membrane</keyword>
<evidence type="ECO:0000256" key="1">
    <source>
        <dbReference type="SAM" id="MobiDB-lite"/>
    </source>
</evidence>
<evidence type="ECO:0000313" key="3">
    <source>
        <dbReference type="EMBL" id="MFD2257911.1"/>
    </source>
</evidence>
<sequence length="501" mass="55799">MKPEHEDPNNHAPEVLPDDGWDDEDPPEEQIPLKQDFVVPPKREERVQGNLGFKGRHVTRYEPKSQSDLDAPSDGPGESGPSKKEASGGRVPGKKKSEHQGKSLSGSSNLPPVKPTPIKGRSKKSPVRSLEVIPNPEEEAANETIEKVTLPVSSGSSVKHRVHEISRVDPTPANLKSVPQIPEKVTPSQVEEAKQEAVGRQRRQFVAGERGDWGEQQGGRSAGWMIYTGIGVISLIVLSVILSQKFGKTEVRESDKSLYSQLEIADEIPEAAMGTEMEDSKQIELLNISQKNGQELYARYAKAESVADFADFMFDRTHVEPIAKAAWSPVETRSDWKVDDSARWFVADEDGNHYAMMSGRNDDFSEFTAFFQIEGGELKLDWKATAAYSSASYEDLKEGKGDPGEIRGYLSKADFFTFALPEEKFHSFRLMSPNRLHTVWIYSEIDSELDQKLVKMFGISPITGQAQNEVQLTLSLERGPAESLPGQWMIKDLTGLSWMDR</sequence>
<evidence type="ECO:0000256" key="2">
    <source>
        <dbReference type="SAM" id="Phobius"/>
    </source>
</evidence>
<reference evidence="4" key="1">
    <citation type="journal article" date="2019" name="Int. J. Syst. Evol. Microbiol.">
        <title>The Global Catalogue of Microorganisms (GCM) 10K type strain sequencing project: providing services to taxonomists for standard genome sequencing and annotation.</title>
        <authorList>
            <consortium name="The Broad Institute Genomics Platform"/>
            <consortium name="The Broad Institute Genome Sequencing Center for Infectious Disease"/>
            <person name="Wu L."/>
            <person name="Ma J."/>
        </authorList>
    </citation>
    <scope>NUCLEOTIDE SEQUENCE [LARGE SCALE GENOMIC DNA]</scope>
    <source>
        <strain evidence="4">CGMCC 4.7106</strain>
    </source>
</reference>
<feature type="region of interest" description="Disordered" evidence="1">
    <location>
        <begin position="1"/>
        <end position="145"/>
    </location>
</feature>
<gene>
    <name evidence="3" type="ORF">ACFSSA_14615</name>
</gene>
<proteinExistence type="predicted"/>
<feature type="transmembrane region" description="Helical" evidence="2">
    <location>
        <begin position="224"/>
        <end position="242"/>
    </location>
</feature>
<keyword evidence="4" id="KW-1185">Reference proteome</keyword>
<accession>A0ABW5DD05</accession>
<keyword evidence="2" id="KW-1133">Transmembrane helix</keyword>
<organism evidence="3 4">
    <name type="scientific">Luteolibacter algae</name>
    <dbReference type="NCBI Taxonomy" id="454151"/>
    <lineage>
        <taxon>Bacteria</taxon>
        <taxon>Pseudomonadati</taxon>
        <taxon>Verrucomicrobiota</taxon>
        <taxon>Verrucomicrobiia</taxon>
        <taxon>Verrucomicrobiales</taxon>
        <taxon>Verrucomicrobiaceae</taxon>
        <taxon>Luteolibacter</taxon>
    </lineage>
</organism>